<dbReference type="OrthoDB" id="484884at2"/>
<dbReference type="AlphaFoldDB" id="A0A098TN45"/>
<feature type="transmembrane region" description="Helical" evidence="1">
    <location>
        <begin position="46"/>
        <end position="66"/>
    </location>
</feature>
<dbReference type="STRING" id="1497020.DO97_12960"/>
<reference evidence="2 3" key="1">
    <citation type="journal article" date="2014" name="Mol. Ecol.">
        <title>Evolution of Synechococcus.</title>
        <authorList>
            <person name="Dvorak P."/>
            <person name="Casamatta D."/>
            <person name="Hasler P."/>
            <person name="Poulickova A."/>
            <person name="Ondrej V."/>
            <person name="Sanges R."/>
        </authorList>
    </citation>
    <scope>NUCLEOTIDE SEQUENCE [LARGE SCALE GENOMIC DNA]</scope>
    <source>
        <strain evidence="2 3">CAUP A 1101</strain>
    </source>
</reference>
<feature type="transmembrane region" description="Helical" evidence="1">
    <location>
        <begin position="173"/>
        <end position="193"/>
    </location>
</feature>
<dbReference type="PANTHER" id="PTHR41795">
    <property type="entry name" value="EXOPOLYSACCHARIDE SYNTHESIS PROTEIN"/>
    <property type="match status" value="1"/>
</dbReference>
<keyword evidence="1" id="KW-0812">Transmembrane</keyword>
<dbReference type="PIRSF" id="PIRSF033239">
    <property type="entry name" value="ExoD"/>
    <property type="match status" value="1"/>
</dbReference>
<gene>
    <name evidence="2" type="ORF">DO97_12960</name>
</gene>
<dbReference type="Pfam" id="PF06055">
    <property type="entry name" value="ExoD"/>
    <property type="match status" value="1"/>
</dbReference>
<dbReference type="EMBL" id="JJML01000004">
    <property type="protein sequence ID" value="KGF73719.1"/>
    <property type="molecule type" value="Genomic_DNA"/>
</dbReference>
<keyword evidence="1" id="KW-1133">Transmembrane helix</keyword>
<accession>A0A098TN45</accession>
<sequence length="210" mass="23578">MHLKFSQDIAVLLQRLEAHPLTLGDILSETSERGFSLMVGLLTLPFLSPIPLIGLNSIFGSASFLLSMQMAMGLRSPWLPQRIAQVQFPRGFIQPVLKVVQTITRFLEKITRPRLLKLATSHPIWQLNGLCMAWLTLLLMLPIPLPLTNMVPTVGILLFVVATLEADGLLMCFSYGLTLVITGLFGTLGYLLWQTPTLIQDFWQTLQHWL</sequence>
<name>A0A098TN45_9CYAN</name>
<evidence type="ECO:0000313" key="3">
    <source>
        <dbReference type="Proteomes" id="UP000030170"/>
    </source>
</evidence>
<dbReference type="Proteomes" id="UP000030170">
    <property type="component" value="Unassembled WGS sequence"/>
</dbReference>
<evidence type="ECO:0000256" key="1">
    <source>
        <dbReference type="SAM" id="Phobius"/>
    </source>
</evidence>
<organism evidence="2 3">
    <name type="scientific">Neosynechococcus sphagnicola sy1</name>
    <dbReference type="NCBI Taxonomy" id="1497020"/>
    <lineage>
        <taxon>Bacteria</taxon>
        <taxon>Bacillati</taxon>
        <taxon>Cyanobacteriota</taxon>
        <taxon>Cyanophyceae</taxon>
        <taxon>Neosynechococcales</taxon>
        <taxon>Neosynechococcaceae</taxon>
        <taxon>Neosynechococcus</taxon>
    </lineage>
</organism>
<keyword evidence="3" id="KW-1185">Reference proteome</keyword>
<dbReference type="InterPro" id="IPR010331">
    <property type="entry name" value="ExoD"/>
</dbReference>
<proteinExistence type="predicted"/>
<protein>
    <submittedName>
        <fullName evidence="2">Exopolysaccharide biosynthesis protein</fullName>
    </submittedName>
</protein>
<keyword evidence="1" id="KW-0472">Membrane</keyword>
<dbReference type="PANTHER" id="PTHR41795:SF1">
    <property type="entry name" value="EXOPOLYSACCHARIDE SYNTHESIS PROTEIN"/>
    <property type="match status" value="1"/>
</dbReference>
<evidence type="ECO:0000313" key="2">
    <source>
        <dbReference type="EMBL" id="KGF73719.1"/>
    </source>
</evidence>
<comment type="caution">
    <text evidence="2">The sequence shown here is derived from an EMBL/GenBank/DDBJ whole genome shotgun (WGS) entry which is preliminary data.</text>
</comment>
<dbReference type="RefSeq" id="WP_036530966.1">
    <property type="nucleotide sequence ID" value="NZ_JJML01000004.1"/>
</dbReference>